<proteinExistence type="predicted"/>
<comment type="caution">
    <text evidence="3">The sequence shown here is derived from an EMBL/GenBank/DDBJ whole genome shotgun (WGS) entry which is preliminary data.</text>
</comment>
<dbReference type="SUPFAM" id="SSF54768">
    <property type="entry name" value="dsRNA-binding domain-like"/>
    <property type="match status" value="1"/>
</dbReference>
<dbReference type="PROSITE" id="PS50137">
    <property type="entry name" value="DS_RBD"/>
    <property type="match status" value="1"/>
</dbReference>
<dbReference type="GO" id="GO:0003723">
    <property type="term" value="F:RNA binding"/>
    <property type="evidence" value="ECO:0007669"/>
    <property type="project" value="UniProtKB-UniRule"/>
</dbReference>
<evidence type="ECO:0000313" key="3">
    <source>
        <dbReference type="EMBL" id="POS85286.1"/>
    </source>
</evidence>
<sequence>MIPYSGRHKPYTDSVHGQSLLDLDLDIQDIDHWEAQYKSEPLQLATRIIPNKRQKRSVMMDQDEISIAEKRALQEIGNVNWVGKLNEFQMSQIRGHERTEAEFKINPDYSFKSPRFSCSVKIPESPSILGDVQDPTTFSAKKPAKQYAAKKAIDWLIKYNFMAADGTTHFSRLSNPQGHSSFSKESIASQVPDLCRRLGLNPPRYVIEPIVPSSPMYSGYADFGNDPRIKSFIGQVTGIYGRKNAKDHVAKEVVIFLTRLLEERTERFQNARKRLQ</sequence>
<evidence type="ECO:0000313" key="4">
    <source>
        <dbReference type="Proteomes" id="UP000237438"/>
    </source>
</evidence>
<keyword evidence="1" id="KW-0694">RNA-binding</keyword>
<dbReference type="Gene3D" id="3.30.160.20">
    <property type="match status" value="1"/>
</dbReference>
<keyword evidence="4" id="KW-1185">Reference proteome</keyword>
<dbReference type="InterPro" id="IPR014720">
    <property type="entry name" value="dsRBD_dom"/>
</dbReference>
<dbReference type="AlphaFoldDB" id="A0A2S4PTE1"/>
<name>A0A2S4PTE1_9PEZI</name>
<dbReference type="EMBL" id="PEDP01000655">
    <property type="protein sequence ID" value="POS85286.1"/>
    <property type="molecule type" value="Genomic_DNA"/>
</dbReference>
<protein>
    <recommendedName>
        <fullName evidence="2">DRBM domain-containing protein</fullName>
    </recommendedName>
</protein>
<gene>
    <name evidence="3" type="ORF">EPUL_003686</name>
</gene>
<accession>A0A2S4PTE1</accession>
<organism evidence="3 4">
    <name type="scientific">Erysiphe pulchra</name>
    <dbReference type="NCBI Taxonomy" id="225359"/>
    <lineage>
        <taxon>Eukaryota</taxon>
        <taxon>Fungi</taxon>
        <taxon>Dikarya</taxon>
        <taxon>Ascomycota</taxon>
        <taxon>Pezizomycotina</taxon>
        <taxon>Leotiomycetes</taxon>
        <taxon>Erysiphales</taxon>
        <taxon>Erysiphaceae</taxon>
        <taxon>Erysiphe</taxon>
    </lineage>
</organism>
<evidence type="ECO:0000259" key="2">
    <source>
        <dbReference type="PROSITE" id="PS50137"/>
    </source>
</evidence>
<evidence type="ECO:0000256" key="1">
    <source>
        <dbReference type="PROSITE-ProRule" id="PRU00266"/>
    </source>
</evidence>
<dbReference type="OrthoDB" id="5222339at2759"/>
<reference evidence="3 4" key="1">
    <citation type="submission" date="2017-10" db="EMBL/GenBank/DDBJ databases">
        <title>Development of genomic resources for the powdery mildew, Erysiphe pulchra.</title>
        <authorList>
            <person name="Wadl P.A."/>
            <person name="Mack B.M."/>
            <person name="Moore G."/>
            <person name="Beltz S.B."/>
        </authorList>
    </citation>
    <scope>NUCLEOTIDE SEQUENCE [LARGE SCALE GENOMIC DNA]</scope>
    <source>
        <strain evidence="3">Cflorida</strain>
    </source>
</reference>
<dbReference type="Proteomes" id="UP000237438">
    <property type="component" value="Unassembled WGS sequence"/>
</dbReference>
<feature type="domain" description="DRBM" evidence="2">
    <location>
        <begin position="80"/>
        <end position="158"/>
    </location>
</feature>